<dbReference type="InterPro" id="IPR011009">
    <property type="entry name" value="Kinase-like_dom_sf"/>
</dbReference>
<dbReference type="SMART" id="SM00220">
    <property type="entry name" value="S_TKc"/>
    <property type="match status" value="1"/>
</dbReference>
<gene>
    <name evidence="7" type="ORF">SOCE26_033760</name>
</gene>
<dbReference type="InterPro" id="IPR000719">
    <property type="entry name" value="Prot_kinase_dom"/>
</dbReference>
<evidence type="ECO:0000313" key="8">
    <source>
        <dbReference type="Proteomes" id="UP000238348"/>
    </source>
</evidence>
<dbReference type="GO" id="GO:0016020">
    <property type="term" value="C:membrane"/>
    <property type="evidence" value="ECO:0007669"/>
    <property type="project" value="UniProtKB-SubCell"/>
</dbReference>
<keyword evidence="7" id="KW-0808">Transferase</keyword>
<dbReference type="PROSITE" id="PS50011">
    <property type="entry name" value="PROTEIN_KINASE_DOM"/>
    <property type="match status" value="1"/>
</dbReference>
<name>A0A2L0ERM1_SORCE</name>
<keyword evidence="7" id="KW-0418">Kinase</keyword>
<feature type="region of interest" description="Disordered" evidence="4">
    <location>
        <begin position="316"/>
        <end position="430"/>
    </location>
</feature>
<feature type="region of interest" description="Disordered" evidence="4">
    <location>
        <begin position="813"/>
        <end position="849"/>
    </location>
</feature>
<accession>A0A2L0ERM1</accession>
<evidence type="ECO:0000256" key="3">
    <source>
        <dbReference type="ARBA" id="ARBA00022840"/>
    </source>
</evidence>
<dbReference type="InterPro" id="IPR027417">
    <property type="entry name" value="P-loop_NTPase"/>
</dbReference>
<dbReference type="Gene3D" id="1.10.510.10">
    <property type="entry name" value="Transferase(Phosphotransferase) domain 1"/>
    <property type="match status" value="1"/>
</dbReference>
<dbReference type="InterPro" id="IPR029787">
    <property type="entry name" value="Nucleotide_cyclase"/>
</dbReference>
<evidence type="ECO:0000256" key="4">
    <source>
        <dbReference type="SAM" id="MobiDB-lite"/>
    </source>
</evidence>
<evidence type="ECO:0000256" key="1">
    <source>
        <dbReference type="ARBA" id="ARBA00004167"/>
    </source>
</evidence>
<dbReference type="PANTHER" id="PTHR16305:SF28">
    <property type="entry name" value="GUANYLATE CYCLASE DOMAIN-CONTAINING PROTEIN"/>
    <property type="match status" value="1"/>
</dbReference>
<feature type="domain" description="Guanylate cyclase" evidence="6">
    <location>
        <begin position="446"/>
        <end position="576"/>
    </location>
</feature>
<dbReference type="SUPFAM" id="SSF56112">
    <property type="entry name" value="Protein kinase-like (PK-like)"/>
    <property type="match status" value="1"/>
</dbReference>
<dbReference type="Gene3D" id="3.30.200.20">
    <property type="entry name" value="Phosphorylase Kinase, domain 1"/>
    <property type="match status" value="1"/>
</dbReference>
<evidence type="ECO:0000259" key="6">
    <source>
        <dbReference type="PROSITE" id="PS50125"/>
    </source>
</evidence>
<dbReference type="GO" id="GO:0005737">
    <property type="term" value="C:cytoplasm"/>
    <property type="evidence" value="ECO:0007669"/>
    <property type="project" value="TreeGrafter"/>
</dbReference>
<feature type="domain" description="Protein kinase" evidence="5">
    <location>
        <begin position="18"/>
        <end position="306"/>
    </location>
</feature>
<dbReference type="InterPro" id="IPR041664">
    <property type="entry name" value="AAA_16"/>
</dbReference>
<comment type="subcellular location">
    <subcellularLocation>
        <location evidence="1">Membrane</location>
        <topology evidence="1">Single-pass membrane protein</topology>
    </subcellularLocation>
</comment>
<dbReference type="OrthoDB" id="222290at2"/>
<dbReference type="GO" id="GO:0009190">
    <property type="term" value="P:cyclic nucleotide biosynthetic process"/>
    <property type="evidence" value="ECO:0007669"/>
    <property type="project" value="InterPro"/>
</dbReference>
<dbReference type="PANTHER" id="PTHR16305">
    <property type="entry name" value="TESTICULAR SOLUBLE ADENYLYL CYCLASE"/>
    <property type="match status" value="1"/>
</dbReference>
<evidence type="ECO:0000313" key="7">
    <source>
        <dbReference type="EMBL" id="AUX41951.1"/>
    </source>
</evidence>
<sequence>MQASDPFGWVGSIIDGQFAVEALAGEGAFGVVYRGRHLGFDAPVAVKCLKIPTGLSSDQQDAFLAKFREEARLLHQLSRRTMGIVQALDIGAAAAPRGPWTPYIVMEWLDGETLEQDLKRRRAESVPPRSLGEAIRLLAPVASALAVAHDENVSHRDVKPANLFLAGDRMKVLDFGLAKVFSETPTFAEALVQTGRTFRAFTPQYGAPEQFSPRFGATGPWTDVYAMALILIEVASGQPALSGGDVIQLFVASSDEAVRPSLRARGVNASVEVEAVVGRALAISPSQRFHSLGAMWAALETAHRASVFEVSRDTLRAPAFGGPDGPDRAGGEGGELDDDGLLDFRALHVPPLPPPPSLSVPPPSLPPPPPSRPSRWGPESSGVRGTVNPDRGSFGPDRGSFGPDRGSFGPDRGSFGPDRGSFGPDRGSMRSRAMVPFEGGEHRVCTVLFADLSEATGLSWRLDPEDVKDVVDRCYRALAEHIEQMHGIVERPIGGRVMAVFGVPRSTDNDAERAIVAALGAQAAIERLALPRAARAIRVSMRIGITTGRVFVGTGGSARQDLAVIGDAVDGAARLQQLAPRGAIVIGRDTHRLVLGRFRVEPLDPSAGRAAAAGPEPPARGAALPIYRVLGEDPPGRAFAPAEFHGLATRFVGRGAEMQRLGDLIETAFHERRPRLITLVGAPGVGRTRMLAELVAGLGDGGPGSAAPASGRTSAPGSAPGFTFAPPGELFVLSAQCSSIAGETGYGLAAAVLRRWFGILEADPAEVILHKLRRGLRWFRLRTARARVGREAAGFGARAAALAGASPIATRTSSIPLKGPISSTRSGRRAPSSGRYDDDDELDPSPSLTRPLVATDLEDIVARVAVLLGARPAPAGVVDAAARGGVATRRRISYALAQVVGFALARTSMVIVCDDLQWADDATLDLIEELVAHAEGLPLCVVSAAHPELYERRPDWGMGKEAYVRVDAAPLARRHTEEMIRDRLRRVPDLKPELVRLLAERAEGNPRTLEEMLHLLVDAGAIEAKGDTWHIREEALGTLSLPPTVLGVVQARIDRLDADARGVLAQAAVVGRTFWEGAIERLRNDAPQGRSPMSNERLLAELQDLDPPFSVRHGGGASTAELLARLCERQLIRLRSPAQFPGEREYVFAEQAMCEVAYEMLSLKVRRRIHLLVADWLEQRAAGDAGAALLAYHYDRGGDLRAAAAAYARAAAHAAAAGEGAEALRHEARVRQLTDESEADEA</sequence>
<dbReference type="PROSITE" id="PS00108">
    <property type="entry name" value="PROTEIN_KINASE_ST"/>
    <property type="match status" value="1"/>
</dbReference>
<feature type="compositionally biased region" description="Polar residues" evidence="4">
    <location>
        <begin position="813"/>
        <end position="825"/>
    </location>
</feature>
<organism evidence="7 8">
    <name type="scientific">Sorangium cellulosum</name>
    <name type="common">Polyangium cellulosum</name>
    <dbReference type="NCBI Taxonomy" id="56"/>
    <lineage>
        <taxon>Bacteria</taxon>
        <taxon>Pseudomonadati</taxon>
        <taxon>Myxococcota</taxon>
        <taxon>Polyangia</taxon>
        <taxon>Polyangiales</taxon>
        <taxon>Polyangiaceae</taxon>
        <taxon>Sorangium</taxon>
    </lineage>
</organism>
<dbReference type="InterPro" id="IPR001054">
    <property type="entry name" value="A/G_cyclase"/>
</dbReference>
<dbReference type="Pfam" id="PF00211">
    <property type="entry name" value="Guanylate_cyc"/>
    <property type="match status" value="1"/>
</dbReference>
<dbReference type="Proteomes" id="UP000238348">
    <property type="component" value="Chromosome"/>
</dbReference>
<dbReference type="RefSeq" id="WP_104980775.1">
    <property type="nucleotide sequence ID" value="NZ_CP012673.1"/>
</dbReference>
<reference evidence="7 8" key="1">
    <citation type="submission" date="2015-09" db="EMBL/GenBank/DDBJ databases">
        <title>Sorangium comparison.</title>
        <authorList>
            <person name="Zaburannyi N."/>
            <person name="Bunk B."/>
            <person name="Overmann J."/>
            <person name="Mueller R."/>
        </authorList>
    </citation>
    <scope>NUCLEOTIDE SEQUENCE [LARGE SCALE GENOMIC DNA]</scope>
    <source>
        <strain evidence="7 8">So ce26</strain>
    </source>
</reference>
<dbReference type="InterPro" id="IPR008271">
    <property type="entry name" value="Ser/Thr_kinase_AS"/>
</dbReference>
<dbReference type="CDD" id="cd07302">
    <property type="entry name" value="CHD"/>
    <property type="match status" value="1"/>
</dbReference>
<dbReference type="EMBL" id="CP012673">
    <property type="protein sequence ID" value="AUX41951.1"/>
    <property type="molecule type" value="Genomic_DNA"/>
</dbReference>
<dbReference type="GO" id="GO:0035556">
    <property type="term" value="P:intracellular signal transduction"/>
    <property type="evidence" value="ECO:0007669"/>
    <property type="project" value="InterPro"/>
</dbReference>
<dbReference type="Pfam" id="PF13191">
    <property type="entry name" value="AAA_16"/>
    <property type="match status" value="1"/>
</dbReference>
<dbReference type="SUPFAM" id="SSF52540">
    <property type="entry name" value="P-loop containing nucleoside triphosphate hydrolases"/>
    <property type="match status" value="1"/>
</dbReference>
<dbReference type="CDD" id="cd14014">
    <property type="entry name" value="STKc_PknB_like"/>
    <property type="match status" value="1"/>
</dbReference>
<dbReference type="Gene3D" id="3.30.70.1230">
    <property type="entry name" value="Nucleotide cyclase"/>
    <property type="match status" value="1"/>
</dbReference>
<evidence type="ECO:0000259" key="5">
    <source>
        <dbReference type="PROSITE" id="PS50011"/>
    </source>
</evidence>
<dbReference type="SUPFAM" id="SSF55073">
    <property type="entry name" value="Nucleotide cyclase"/>
    <property type="match status" value="1"/>
</dbReference>
<dbReference type="PROSITE" id="PS50125">
    <property type="entry name" value="GUANYLATE_CYCLASE_2"/>
    <property type="match status" value="1"/>
</dbReference>
<dbReference type="GO" id="GO:0004016">
    <property type="term" value="F:adenylate cyclase activity"/>
    <property type="evidence" value="ECO:0007669"/>
    <property type="project" value="TreeGrafter"/>
</dbReference>
<evidence type="ECO:0000256" key="2">
    <source>
        <dbReference type="ARBA" id="ARBA00022741"/>
    </source>
</evidence>
<feature type="compositionally biased region" description="Pro residues" evidence="4">
    <location>
        <begin position="350"/>
        <end position="372"/>
    </location>
</feature>
<dbReference type="GO" id="GO:0004674">
    <property type="term" value="F:protein serine/threonine kinase activity"/>
    <property type="evidence" value="ECO:0007669"/>
    <property type="project" value="UniProtKB-EC"/>
</dbReference>
<keyword evidence="2" id="KW-0547">Nucleotide-binding</keyword>
<protein>
    <submittedName>
        <fullName evidence="7">Protein kinase</fullName>
        <ecNumber evidence="7">2.7.11.1</ecNumber>
    </submittedName>
</protein>
<keyword evidence="3" id="KW-0067">ATP-binding</keyword>
<dbReference type="Pfam" id="PF00069">
    <property type="entry name" value="Pkinase"/>
    <property type="match status" value="1"/>
</dbReference>
<dbReference type="SMART" id="SM00044">
    <property type="entry name" value="CYCc"/>
    <property type="match status" value="1"/>
</dbReference>
<dbReference type="GO" id="GO:0005524">
    <property type="term" value="F:ATP binding"/>
    <property type="evidence" value="ECO:0007669"/>
    <property type="project" value="UniProtKB-KW"/>
</dbReference>
<dbReference type="EC" id="2.7.11.1" evidence="7"/>
<proteinExistence type="predicted"/>
<dbReference type="AlphaFoldDB" id="A0A2L0ERM1"/>